<evidence type="ECO:0000313" key="2">
    <source>
        <dbReference type="Proteomes" id="UP001147782"/>
    </source>
</evidence>
<proteinExistence type="predicted"/>
<sequence length="107" mass="12470">MIRQTTNTIRDSLSKRPACLPDMLWQILRAHCPIRTVEEEQQKQFKDTKPYIVPDTTFARTVNRALQACFALLKFTDHIQVVYIRGSTGKVDVYFNKGQGTLKIHYR</sequence>
<dbReference type="RefSeq" id="XP_056549621.1">
    <property type="nucleotide sequence ID" value="XM_056703661.1"/>
</dbReference>
<name>A0A9W9RF03_9EURO</name>
<comment type="caution">
    <text evidence="1">The sequence shown here is derived from an EMBL/GenBank/DDBJ whole genome shotgun (WGS) entry which is preliminary data.</text>
</comment>
<keyword evidence="2" id="KW-1185">Reference proteome</keyword>
<accession>A0A9W9RF03</accession>
<dbReference type="OrthoDB" id="5376140at2759"/>
<reference evidence="1" key="2">
    <citation type="journal article" date="2023" name="IMA Fungus">
        <title>Comparative genomic study of the Penicillium genus elucidates a diverse pangenome and 15 lateral gene transfer events.</title>
        <authorList>
            <person name="Petersen C."/>
            <person name="Sorensen T."/>
            <person name="Nielsen M.R."/>
            <person name="Sondergaard T.E."/>
            <person name="Sorensen J.L."/>
            <person name="Fitzpatrick D.A."/>
            <person name="Frisvad J.C."/>
            <person name="Nielsen K.L."/>
        </authorList>
    </citation>
    <scope>NUCLEOTIDE SEQUENCE</scope>
    <source>
        <strain evidence="1">IBT 29864</strain>
    </source>
</reference>
<dbReference type="Proteomes" id="UP001147782">
    <property type="component" value="Unassembled WGS sequence"/>
</dbReference>
<protein>
    <submittedName>
        <fullName evidence="1">Uncharacterized protein</fullName>
    </submittedName>
</protein>
<evidence type="ECO:0000313" key="1">
    <source>
        <dbReference type="EMBL" id="KAJ5358335.1"/>
    </source>
</evidence>
<reference evidence="1" key="1">
    <citation type="submission" date="2022-11" db="EMBL/GenBank/DDBJ databases">
        <authorList>
            <person name="Petersen C."/>
        </authorList>
    </citation>
    <scope>NUCLEOTIDE SEQUENCE</scope>
    <source>
        <strain evidence="1">IBT 29864</strain>
    </source>
</reference>
<dbReference type="EMBL" id="JAPZBS010000009">
    <property type="protein sequence ID" value="KAJ5358335.1"/>
    <property type="molecule type" value="Genomic_DNA"/>
</dbReference>
<organism evidence="1 2">
    <name type="scientific">Penicillium cataractarum</name>
    <dbReference type="NCBI Taxonomy" id="2100454"/>
    <lineage>
        <taxon>Eukaryota</taxon>
        <taxon>Fungi</taxon>
        <taxon>Dikarya</taxon>
        <taxon>Ascomycota</taxon>
        <taxon>Pezizomycotina</taxon>
        <taxon>Eurotiomycetes</taxon>
        <taxon>Eurotiomycetidae</taxon>
        <taxon>Eurotiales</taxon>
        <taxon>Aspergillaceae</taxon>
        <taxon>Penicillium</taxon>
    </lineage>
</organism>
<gene>
    <name evidence="1" type="ORF">N7496_010748</name>
</gene>
<dbReference type="AlphaFoldDB" id="A0A9W9RF03"/>
<dbReference type="GeneID" id="81442840"/>